<dbReference type="AlphaFoldDB" id="A0A940XR31"/>
<proteinExistence type="predicted"/>
<dbReference type="InterPro" id="IPR041519">
    <property type="entry name" value="HEPN_RiboL-PSP"/>
</dbReference>
<sequence>MSGAAALDSSKFVEAIDRQLAHRKVELSNLLLMVREENPDPARLSCFARSAIVLTYAHWEGFVKQGSGAYVKYINGAKIKVSDLKFPFQAAYVSSAFKRATQSGKSRHLGELLEEIDRRRGEIFSISPDRCVDTESNLSSKVFMEIVQGVGLDVLPLYEMRSAFIDQRLVYARNQVAHGELVSFDALDVEDRVKGALKLIDTYADQLKTAVVDGAFMQ</sequence>
<dbReference type="Pfam" id="PF18735">
    <property type="entry name" value="HEPN_RiboL-PSP"/>
    <property type="match status" value="1"/>
</dbReference>
<keyword evidence="3" id="KW-1185">Reference proteome</keyword>
<evidence type="ECO:0000313" key="2">
    <source>
        <dbReference type="EMBL" id="MBQ0828188.1"/>
    </source>
</evidence>
<dbReference type="RefSeq" id="WP_210873280.1">
    <property type="nucleotide sequence ID" value="NZ_JAGPNL010000004.1"/>
</dbReference>
<reference evidence="2" key="1">
    <citation type="submission" date="2021-04" db="EMBL/GenBank/DDBJ databases">
        <title>Genome seq and assembly of Streptomyces sp. RG38.</title>
        <authorList>
            <person name="Chhetri G."/>
        </authorList>
    </citation>
    <scope>NUCLEOTIDE SEQUENCE</scope>
    <source>
        <strain evidence="2">RG38</strain>
    </source>
</reference>
<evidence type="ECO:0000313" key="3">
    <source>
        <dbReference type="Proteomes" id="UP000677875"/>
    </source>
</evidence>
<feature type="domain" description="RiboL-PSP-HEPN" evidence="1">
    <location>
        <begin position="19"/>
        <end position="208"/>
    </location>
</feature>
<dbReference type="EMBL" id="JAGPNL010000004">
    <property type="protein sequence ID" value="MBQ0828188.1"/>
    <property type="molecule type" value="Genomic_DNA"/>
</dbReference>
<name>A0A940XR31_9ACTN</name>
<gene>
    <name evidence="2" type="ORF">J5Y05_17050</name>
</gene>
<evidence type="ECO:0000259" key="1">
    <source>
        <dbReference type="Pfam" id="PF18735"/>
    </source>
</evidence>
<dbReference type="Proteomes" id="UP000677875">
    <property type="component" value="Unassembled WGS sequence"/>
</dbReference>
<accession>A0A940XR31</accession>
<organism evidence="2 3">
    <name type="scientific">Streptomyces tagetis</name>
    <dbReference type="NCBI Taxonomy" id="2820809"/>
    <lineage>
        <taxon>Bacteria</taxon>
        <taxon>Bacillati</taxon>
        <taxon>Actinomycetota</taxon>
        <taxon>Actinomycetes</taxon>
        <taxon>Kitasatosporales</taxon>
        <taxon>Streptomycetaceae</taxon>
        <taxon>Streptomyces</taxon>
    </lineage>
</organism>
<comment type="caution">
    <text evidence="2">The sequence shown here is derived from an EMBL/GenBank/DDBJ whole genome shotgun (WGS) entry which is preliminary data.</text>
</comment>
<protein>
    <recommendedName>
        <fullName evidence="1">RiboL-PSP-HEPN domain-containing protein</fullName>
    </recommendedName>
</protein>